<dbReference type="EMBL" id="CAJGYM010000008">
    <property type="protein sequence ID" value="CAD6188344.1"/>
    <property type="molecule type" value="Genomic_DNA"/>
</dbReference>
<proteinExistence type="predicted"/>
<reference evidence="1" key="1">
    <citation type="submission" date="2020-10" db="EMBL/GenBank/DDBJ databases">
        <authorList>
            <person name="Kikuchi T."/>
        </authorList>
    </citation>
    <scope>NUCLEOTIDE SEQUENCE</scope>
    <source>
        <strain evidence="1">NKZ352</strain>
    </source>
</reference>
<evidence type="ECO:0000313" key="2">
    <source>
        <dbReference type="Proteomes" id="UP000835052"/>
    </source>
</evidence>
<evidence type="ECO:0000313" key="1">
    <source>
        <dbReference type="EMBL" id="CAD6188344.1"/>
    </source>
</evidence>
<organism evidence="1 2">
    <name type="scientific">Caenorhabditis auriculariae</name>
    <dbReference type="NCBI Taxonomy" id="2777116"/>
    <lineage>
        <taxon>Eukaryota</taxon>
        <taxon>Metazoa</taxon>
        <taxon>Ecdysozoa</taxon>
        <taxon>Nematoda</taxon>
        <taxon>Chromadorea</taxon>
        <taxon>Rhabditida</taxon>
        <taxon>Rhabditina</taxon>
        <taxon>Rhabditomorpha</taxon>
        <taxon>Rhabditoidea</taxon>
        <taxon>Rhabditidae</taxon>
        <taxon>Peloderinae</taxon>
        <taxon>Caenorhabditis</taxon>
    </lineage>
</organism>
<comment type="caution">
    <text evidence="1">The sequence shown here is derived from an EMBL/GenBank/DDBJ whole genome shotgun (WGS) entry which is preliminary data.</text>
</comment>
<keyword evidence="2" id="KW-1185">Reference proteome</keyword>
<sequence>MVNGRRIEYKKVIESIAGPTHLASTRFRAPQHTTTVYEWTSISHGRQIRPQYKPKYIVSRPRPCPQRQVSRFVCQTSQSWAQGKEEASGRVDLNNRAHGVVQQTAHNCSVSSIYGRRLLLDEWPQGFD</sequence>
<gene>
    <name evidence="1" type="ORF">CAUJ_LOCUS4263</name>
</gene>
<accession>A0A8S1GZL1</accession>
<name>A0A8S1GZL1_9PELO</name>
<dbReference type="Proteomes" id="UP000835052">
    <property type="component" value="Unassembled WGS sequence"/>
</dbReference>
<protein>
    <submittedName>
        <fullName evidence="1">Uncharacterized protein</fullName>
    </submittedName>
</protein>
<dbReference type="AlphaFoldDB" id="A0A8S1GZL1"/>